<gene>
    <name evidence="6" type="ORF">BD626DRAFT_515515</name>
</gene>
<dbReference type="PIRSF" id="PIRSF001112">
    <property type="entry name" value="Epoxide_hydrolase"/>
    <property type="match status" value="1"/>
</dbReference>
<dbReference type="EMBL" id="VDMD01000050">
    <property type="protein sequence ID" value="TRM57249.1"/>
    <property type="molecule type" value="Genomic_DNA"/>
</dbReference>
<keyword evidence="3 6" id="KW-0378">Hydrolase</keyword>
<feature type="domain" description="Epoxide hydrolase N-terminal" evidence="5">
    <location>
        <begin position="4"/>
        <end position="113"/>
    </location>
</feature>
<dbReference type="InterPro" id="IPR010497">
    <property type="entry name" value="Epoxide_hydro_N"/>
</dbReference>
<evidence type="ECO:0000313" key="6">
    <source>
        <dbReference type="EMBL" id="TRM57249.1"/>
    </source>
</evidence>
<dbReference type="SUPFAM" id="SSF53474">
    <property type="entry name" value="alpha/beta-Hydrolases"/>
    <property type="match status" value="1"/>
</dbReference>
<feature type="active site" description="Nucleophile" evidence="4">
    <location>
        <position position="179"/>
    </location>
</feature>
<evidence type="ECO:0000256" key="3">
    <source>
        <dbReference type="ARBA" id="ARBA00022801"/>
    </source>
</evidence>
<evidence type="ECO:0000313" key="7">
    <source>
        <dbReference type="Proteomes" id="UP000320762"/>
    </source>
</evidence>
<dbReference type="InterPro" id="IPR000639">
    <property type="entry name" value="Epox_hydrolase-like"/>
</dbReference>
<comment type="similarity">
    <text evidence="1">Belongs to the peptidase S33 family.</text>
</comment>
<keyword evidence="7" id="KW-1185">Reference proteome</keyword>
<dbReference type="GO" id="GO:0004301">
    <property type="term" value="F:epoxide hydrolase activity"/>
    <property type="evidence" value="ECO:0007669"/>
    <property type="project" value="TreeGrafter"/>
</dbReference>
<reference evidence="6 7" key="1">
    <citation type="journal article" date="2019" name="New Phytol.">
        <title>Comparative genomics reveals unique wood-decay strategies and fruiting body development in the Schizophyllaceae.</title>
        <authorList>
            <person name="Almasi E."/>
            <person name="Sahu N."/>
            <person name="Krizsan K."/>
            <person name="Balint B."/>
            <person name="Kovacs G.M."/>
            <person name="Kiss B."/>
            <person name="Cseklye J."/>
            <person name="Drula E."/>
            <person name="Henrissat B."/>
            <person name="Nagy I."/>
            <person name="Chovatia M."/>
            <person name="Adam C."/>
            <person name="LaButti K."/>
            <person name="Lipzen A."/>
            <person name="Riley R."/>
            <person name="Grigoriev I.V."/>
            <person name="Nagy L.G."/>
        </authorList>
    </citation>
    <scope>NUCLEOTIDE SEQUENCE [LARGE SCALE GENOMIC DNA]</scope>
    <source>
        <strain evidence="6 7">NL-1724</strain>
    </source>
</reference>
<dbReference type="PRINTS" id="PR00412">
    <property type="entry name" value="EPOXHYDRLASE"/>
</dbReference>
<proteinExistence type="inferred from homology"/>
<protein>
    <submittedName>
        <fullName evidence="6">Alpha/Beta hydrolase protein</fullName>
    </submittedName>
</protein>
<dbReference type="PANTHER" id="PTHR21661">
    <property type="entry name" value="EPOXIDE HYDROLASE 1-RELATED"/>
    <property type="match status" value="1"/>
</dbReference>
<sequence length="399" mass="44503">MTETSFKITTTDEQLTLLQKKLALTVLPDELEDSGRDYGAPLADIKRLVARWRDGFDWRAQEAAINDELPQFTRDIDVEGHGTLNIHYVHMKSGQAGAIPLCFIHGWPGSFIEARKLAPLLVGGANGQPSFHVVALSLPGYGFSQQPRKKGFGLAQYAETAHKLMLALGYTTYVAQGGDWGAMITQTMSRAYGEKHVKAWHTNMPIGQPDAEEKDLSISSYEPEEQIMIKNAEHWRKQESAYLHIQRTKPQTLGYGISDSPVGLLAWIHEKLVSWSDNYPWTDDEVLTWVSIYWFSRAGPTASLRIYYEVFNKGQEDTRPPSKASPIPLGFSIFPGEIMGSPKLWRDRLGNVVFEEKHEKGGHFAAYEVPELLAGDLHKMFGKDGPAYGAVEGSDGYSG</sequence>
<dbReference type="OrthoDB" id="7130006at2759"/>
<evidence type="ECO:0000256" key="1">
    <source>
        <dbReference type="ARBA" id="ARBA00010088"/>
    </source>
</evidence>
<dbReference type="Pfam" id="PF06441">
    <property type="entry name" value="EHN"/>
    <property type="match status" value="1"/>
</dbReference>
<evidence type="ECO:0000256" key="2">
    <source>
        <dbReference type="ARBA" id="ARBA00022797"/>
    </source>
</evidence>
<feature type="active site" description="Proton donor" evidence="4">
    <location>
        <position position="307"/>
    </location>
</feature>
<dbReference type="AlphaFoldDB" id="A0A550BXI1"/>
<keyword evidence="2" id="KW-0058">Aromatic hydrocarbons catabolism</keyword>
<name>A0A550BXI1_9AGAR</name>
<evidence type="ECO:0000256" key="4">
    <source>
        <dbReference type="PIRSR" id="PIRSR001112-1"/>
    </source>
</evidence>
<dbReference type="Gene3D" id="3.40.50.1820">
    <property type="entry name" value="alpha/beta hydrolase"/>
    <property type="match status" value="1"/>
</dbReference>
<dbReference type="Proteomes" id="UP000320762">
    <property type="component" value="Unassembled WGS sequence"/>
</dbReference>
<feature type="active site" description="Proton acceptor" evidence="4">
    <location>
        <position position="363"/>
    </location>
</feature>
<comment type="caution">
    <text evidence="6">The sequence shown here is derived from an EMBL/GenBank/DDBJ whole genome shotgun (WGS) entry which is preliminary data.</text>
</comment>
<evidence type="ECO:0000259" key="5">
    <source>
        <dbReference type="Pfam" id="PF06441"/>
    </source>
</evidence>
<dbReference type="STRING" id="97359.A0A550BXI1"/>
<organism evidence="6 7">
    <name type="scientific">Schizophyllum amplum</name>
    <dbReference type="NCBI Taxonomy" id="97359"/>
    <lineage>
        <taxon>Eukaryota</taxon>
        <taxon>Fungi</taxon>
        <taxon>Dikarya</taxon>
        <taxon>Basidiomycota</taxon>
        <taxon>Agaricomycotina</taxon>
        <taxon>Agaricomycetes</taxon>
        <taxon>Agaricomycetidae</taxon>
        <taxon>Agaricales</taxon>
        <taxon>Schizophyllaceae</taxon>
        <taxon>Schizophyllum</taxon>
    </lineage>
</organism>
<dbReference type="GO" id="GO:0097176">
    <property type="term" value="P:epoxide metabolic process"/>
    <property type="evidence" value="ECO:0007669"/>
    <property type="project" value="TreeGrafter"/>
</dbReference>
<dbReference type="InterPro" id="IPR016292">
    <property type="entry name" value="Epoxide_hydrolase"/>
</dbReference>
<dbReference type="InterPro" id="IPR029058">
    <property type="entry name" value="AB_hydrolase_fold"/>
</dbReference>
<dbReference type="PANTHER" id="PTHR21661:SF35">
    <property type="entry name" value="EPOXIDE HYDROLASE"/>
    <property type="match status" value="1"/>
</dbReference>
<accession>A0A550BXI1</accession>